<evidence type="ECO:0000256" key="8">
    <source>
        <dbReference type="ARBA" id="ARBA00048248"/>
    </source>
</evidence>
<dbReference type="InterPro" id="IPR001412">
    <property type="entry name" value="aa-tRNA-synth_I_CS"/>
</dbReference>
<dbReference type="AlphaFoldDB" id="A0AAF3FBN1"/>
<keyword evidence="10" id="KW-1185">Reference proteome</keyword>
<evidence type="ECO:0000256" key="3">
    <source>
        <dbReference type="ARBA" id="ARBA00022741"/>
    </source>
</evidence>
<keyword evidence="2 9" id="KW-0436">Ligase</keyword>
<evidence type="ECO:0000256" key="2">
    <source>
        <dbReference type="ARBA" id="ARBA00022598"/>
    </source>
</evidence>
<comment type="similarity">
    <text evidence="9">Belongs to the class-I aminoacyl-tRNA synthetase family.</text>
</comment>
<evidence type="ECO:0000256" key="6">
    <source>
        <dbReference type="ARBA" id="ARBA00023146"/>
    </source>
</evidence>
<dbReference type="GO" id="GO:0005739">
    <property type="term" value="C:mitochondrion"/>
    <property type="evidence" value="ECO:0007669"/>
    <property type="project" value="TreeGrafter"/>
</dbReference>
<sequence length="445" mass="49187">MGKTITNATPLVQYLLDLNARKLLAGSFPGRILEDKNHFTALSSLPSVLYAGFDPTAKSLHIGNLLVINNLLRSTKFGCKALMLVGEATASVGDPSGRAKERPMADQNITRDQAGFISTTLSKIADNCMVLSKSPGSISLHNNAEWLTKMNAIDFLRKCKPFRVGAMLRTGAVKSRMEGEIDNDGISFTEFSYQTLQSIDWLHLTERHDCFFQIGGSDQLGHLDLGAHYIRKQTGKFAAGITLPLITDASGNKLGKSTGASVWLSDQMTTAFHFYQFWKQLPDVDAERLLPMFTLKSMPEAEVVLKEHKEKLGKWIAQEALANEMTMLVHGQEGLDKALACSRALFQNSTSDLHSLTQNEILALFGESLKIQKERAKTIGEFAAQTRNDGKPTENLVKSGAFKVNGVRRGDPEEKIDHGSLILGKTKNLTLICWGKRKFQLIEWT</sequence>
<dbReference type="SUPFAM" id="SSF52374">
    <property type="entry name" value="Nucleotidylyl transferase"/>
    <property type="match status" value="1"/>
</dbReference>
<evidence type="ECO:0000256" key="4">
    <source>
        <dbReference type="ARBA" id="ARBA00022840"/>
    </source>
</evidence>
<dbReference type="GO" id="GO:0005524">
    <property type="term" value="F:ATP binding"/>
    <property type="evidence" value="ECO:0007669"/>
    <property type="project" value="UniProtKB-KW"/>
</dbReference>
<dbReference type="GO" id="GO:0006437">
    <property type="term" value="P:tyrosyl-tRNA aminoacylation"/>
    <property type="evidence" value="ECO:0007669"/>
    <property type="project" value="InterPro"/>
</dbReference>
<dbReference type="PRINTS" id="PR01040">
    <property type="entry name" value="TRNASYNTHTYR"/>
</dbReference>
<dbReference type="GO" id="GO:0004831">
    <property type="term" value="F:tyrosine-tRNA ligase activity"/>
    <property type="evidence" value="ECO:0007669"/>
    <property type="project" value="UniProtKB-EC"/>
</dbReference>
<protein>
    <recommendedName>
        <fullName evidence="1 9">Tyrosine--tRNA ligase</fullName>
        <ecNumber evidence="1 9">6.1.1.1</ecNumber>
    </recommendedName>
    <alternativeName>
        <fullName evidence="7 9">Tyrosyl-tRNA synthetase</fullName>
    </alternativeName>
</protein>
<keyword evidence="3 9" id="KW-0547">Nucleotide-binding</keyword>
<dbReference type="CDD" id="cd00805">
    <property type="entry name" value="TyrRS_core"/>
    <property type="match status" value="1"/>
</dbReference>
<dbReference type="Gene3D" id="1.10.240.10">
    <property type="entry name" value="Tyrosyl-Transfer RNA Synthetase"/>
    <property type="match status" value="1"/>
</dbReference>
<keyword evidence="6 9" id="KW-0030">Aminoacyl-tRNA synthetase</keyword>
<organism evidence="10 11">
    <name type="scientific">Mesorhabditis belari</name>
    <dbReference type="NCBI Taxonomy" id="2138241"/>
    <lineage>
        <taxon>Eukaryota</taxon>
        <taxon>Metazoa</taxon>
        <taxon>Ecdysozoa</taxon>
        <taxon>Nematoda</taxon>
        <taxon>Chromadorea</taxon>
        <taxon>Rhabditida</taxon>
        <taxon>Rhabditina</taxon>
        <taxon>Rhabditomorpha</taxon>
        <taxon>Rhabditoidea</taxon>
        <taxon>Rhabditidae</taxon>
        <taxon>Mesorhabditinae</taxon>
        <taxon>Mesorhabditis</taxon>
    </lineage>
</organism>
<dbReference type="WBParaSite" id="MBELARI_LOCUS4361">
    <property type="protein sequence ID" value="MBELARI_LOCUS4361"/>
    <property type="gene ID" value="MBELARI_LOCUS4361"/>
</dbReference>
<evidence type="ECO:0000313" key="10">
    <source>
        <dbReference type="Proteomes" id="UP000887575"/>
    </source>
</evidence>
<name>A0AAF3FBN1_9BILA</name>
<keyword evidence="4 9" id="KW-0067">ATP-binding</keyword>
<dbReference type="PANTHER" id="PTHR11766:SF0">
    <property type="entry name" value="TYROSINE--TRNA LIGASE, MITOCHONDRIAL"/>
    <property type="match status" value="1"/>
</dbReference>
<comment type="catalytic activity">
    <reaction evidence="8 9">
        <text>tRNA(Tyr) + L-tyrosine + ATP = L-tyrosyl-tRNA(Tyr) + AMP + diphosphate + H(+)</text>
        <dbReference type="Rhea" id="RHEA:10220"/>
        <dbReference type="Rhea" id="RHEA-COMP:9706"/>
        <dbReference type="Rhea" id="RHEA-COMP:9707"/>
        <dbReference type="ChEBI" id="CHEBI:15378"/>
        <dbReference type="ChEBI" id="CHEBI:30616"/>
        <dbReference type="ChEBI" id="CHEBI:33019"/>
        <dbReference type="ChEBI" id="CHEBI:58315"/>
        <dbReference type="ChEBI" id="CHEBI:78442"/>
        <dbReference type="ChEBI" id="CHEBI:78536"/>
        <dbReference type="ChEBI" id="CHEBI:456215"/>
        <dbReference type="EC" id="6.1.1.1"/>
    </reaction>
</comment>
<dbReference type="InterPro" id="IPR002307">
    <property type="entry name" value="Tyr-tRNA-ligase"/>
</dbReference>
<dbReference type="Gene3D" id="3.10.290.10">
    <property type="entry name" value="RNA-binding S4 domain"/>
    <property type="match status" value="1"/>
</dbReference>
<evidence type="ECO:0000256" key="1">
    <source>
        <dbReference type="ARBA" id="ARBA00013160"/>
    </source>
</evidence>
<evidence type="ECO:0000256" key="9">
    <source>
        <dbReference type="RuleBase" id="RU361234"/>
    </source>
</evidence>
<dbReference type="PROSITE" id="PS00178">
    <property type="entry name" value="AA_TRNA_LIGASE_I"/>
    <property type="match status" value="1"/>
</dbReference>
<dbReference type="InterPro" id="IPR014729">
    <property type="entry name" value="Rossmann-like_a/b/a_fold"/>
</dbReference>
<dbReference type="Gene3D" id="3.40.50.620">
    <property type="entry name" value="HUPs"/>
    <property type="match status" value="1"/>
</dbReference>
<dbReference type="InterPro" id="IPR036986">
    <property type="entry name" value="S4_RNA-bd_sf"/>
</dbReference>
<dbReference type="NCBIfam" id="TIGR00234">
    <property type="entry name" value="tyrS"/>
    <property type="match status" value="1"/>
</dbReference>
<dbReference type="GO" id="GO:0003723">
    <property type="term" value="F:RNA binding"/>
    <property type="evidence" value="ECO:0007669"/>
    <property type="project" value="InterPro"/>
</dbReference>
<reference evidence="11" key="1">
    <citation type="submission" date="2024-02" db="UniProtKB">
        <authorList>
            <consortium name="WormBaseParasite"/>
        </authorList>
    </citation>
    <scope>IDENTIFICATION</scope>
</reference>
<dbReference type="FunFam" id="1.10.240.10:FF:000001">
    <property type="entry name" value="Tyrosine--tRNA ligase"/>
    <property type="match status" value="1"/>
</dbReference>
<dbReference type="EC" id="6.1.1.1" evidence="1 9"/>
<dbReference type="GO" id="GO:0005829">
    <property type="term" value="C:cytosol"/>
    <property type="evidence" value="ECO:0007669"/>
    <property type="project" value="TreeGrafter"/>
</dbReference>
<dbReference type="Proteomes" id="UP000887575">
    <property type="component" value="Unassembled WGS sequence"/>
</dbReference>
<dbReference type="PANTHER" id="PTHR11766">
    <property type="entry name" value="TYROSYL-TRNA SYNTHETASE"/>
    <property type="match status" value="1"/>
</dbReference>
<dbReference type="Pfam" id="PF00579">
    <property type="entry name" value="tRNA-synt_1b"/>
    <property type="match status" value="1"/>
</dbReference>
<dbReference type="InterPro" id="IPR002305">
    <property type="entry name" value="aa-tRNA-synth_Ic"/>
</dbReference>
<evidence type="ECO:0000256" key="7">
    <source>
        <dbReference type="ARBA" id="ARBA00033323"/>
    </source>
</evidence>
<dbReference type="InterPro" id="IPR024088">
    <property type="entry name" value="Tyr-tRNA-ligase_bac-type"/>
</dbReference>
<proteinExistence type="inferred from homology"/>
<accession>A0AAF3FBN1</accession>
<evidence type="ECO:0000256" key="5">
    <source>
        <dbReference type="ARBA" id="ARBA00022917"/>
    </source>
</evidence>
<keyword evidence="5 9" id="KW-0648">Protein biosynthesis</keyword>
<evidence type="ECO:0000313" key="11">
    <source>
        <dbReference type="WBParaSite" id="MBELARI_LOCUS4361"/>
    </source>
</evidence>